<dbReference type="InterPro" id="IPR036005">
    <property type="entry name" value="Creatinase/aminopeptidase-like"/>
</dbReference>
<name>A0A6J4IIW6_9BACT</name>
<dbReference type="InterPro" id="IPR007865">
    <property type="entry name" value="Aminopep_P_N"/>
</dbReference>
<comment type="similarity">
    <text evidence="3">Belongs to the peptidase M24B family.</text>
</comment>
<evidence type="ECO:0000256" key="2">
    <source>
        <dbReference type="ARBA" id="ARBA00001936"/>
    </source>
</evidence>
<keyword evidence="6" id="KW-0378">Hydrolase</keyword>
<dbReference type="AlphaFoldDB" id="A0A6J4IIW6"/>
<dbReference type="Gene3D" id="3.40.350.10">
    <property type="entry name" value="Creatinase/prolidase N-terminal domain"/>
    <property type="match status" value="1"/>
</dbReference>
<evidence type="ECO:0000256" key="5">
    <source>
        <dbReference type="ARBA" id="ARBA00022723"/>
    </source>
</evidence>
<gene>
    <name evidence="9" type="ORF">AVDCRST_MAG63-1961</name>
</gene>
<dbReference type="Pfam" id="PF05195">
    <property type="entry name" value="AMP_N"/>
    <property type="match status" value="1"/>
</dbReference>
<accession>A0A6J4IIW6</accession>
<dbReference type="Pfam" id="PF00557">
    <property type="entry name" value="Peptidase_M24"/>
    <property type="match status" value="1"/>
</dbReference>
<dbReference type="GO" id="GO:0006508">
    <property type="term" value="P:proteolysis"/>
    <property type="evidence" value="ECO:0007669"/>
    <property type="project" value="TreeGrafter"/>
</dbReference>
<dbReference type="SUPFAM" id="SSF55920">
    <property type="entry name" value="Creatinase/aminopeptidase"/>
    <property type="match status" value="1"/>
</dbReference>
<dbReference type="GO" id="GO:0030145">
    <property type="term" value="F:manganese ion binding"/>
    <property type="evidence" value="ECO:0007669"/>
    <property type="project" value="InterPro"/>
</dbReference>
<evidence type="ECO:0000313" key="9">
    <source>
        <dbReference type="EMBL" id="CAA9251713.1"/>
    </source>
</evidence>
<dbReference type="PANTHER" id="PTHR43226">
    <property type="entry name" value="XAA-PRO AMINOPEPTIDASE 3"/>
    <property type="match status" value="1"/>
</dbReference>
<evidence type="ECO:0000256" key="6">
    <source>
        <dbReference type="ARBA" id="ARBA00022801"/>
    </source>
</evidence>
<evidence type="ECO:0000256" key="7">
    <source>
        <dbReference type="ARBA" id="ARBA00023211"/>
    </source>
</evidence>
<sequence length="449" mass="49869">MRVLSEAFPAEEFAARRARVLDRIGAGAQALVQGAGPVRGFEVFRQTNECFYLCGIEVPQAYLLLDGGARTTTLFLPHRDPHAGSEGDVLSAEDADEIRTQTGIDAVFGLEELGGRLRDDAAAVYTPHSPAEGRLASRDELLRSAKAVAADPWDAAPGREERLAERLRERRPGVEVRDLTPILDEMRITKSPREIEVMRRAGRLCALAVAEAMRSTRAGLFEYQVGAVADYLYSVNGARGYAYRPIIACGENIWYSHYFRNDSPLRDGELVLMDVAPDVHNYTSDIGRMWPVSGRYSPLQRELYGLVVEYHKALLRRIRPGALPGQVLAEAADDMRPVIERTPFSKPIYEQAARRLLDFKGHLSHPVGMAVHDVGNYLDRPMEPGLVFALDPQMWVPEERLYIRVEDTVAVTETGVEVLTNAAPLELDAVEAVMREDGLLQKLPPLEVA</sequence>
<dbReference type="Gene3D" id="3.90.230.10">
    <property type="entry name" value="Creatinase/methionine aminopeptidase superfamily"/>
    <property type="match status" value="1"/>
</dbReference>
<evidence type="ECO:0000259" key="8">
    <source>
        <dbReference type="SMART" id="SM01011"/>
    </source>
</evidence>
<dbReference type="SUPFAM" id="SSF53092">
    <property type="entry name" value="Creatinase/prolidase N-terminal domain"/>
    <property type="match status" value="1"/>
</dbReference>
<dbReference type="InterPro" id="IPR000994">
    <property type="entry name" value="Pept_M24"/>
</dbReference>
<dbReference type="GO" id="GO:0070006">
    <property type="term" value="F:metalloaminopeptidase activity"/>
    <property type="evidence" value="ECO:0007669"/>
    <property type="project" value="InterPro"/>
</dbReference>
<keyword evidence="5" id="KW-0479">Metal-binding</keyword>
<feature type="domain" description="Aminopeptidase P N-terminal" evidence="8">
    <location>
        <begin position="8"/>
        <end position="133"/>
    </location>
</feature>
<comment type="cofactor">
    <cofactor evidence="2">
        <name>Mn(2+)</name>
        <dbReference type="ChEBI" id="CHEBI:29035"/>
    </cofactor>
</comment>
<dbReference type="InterPro" id="IPR052433">
    <property type="entry name" value="X-Pro_dipept-like"/>
</dbReference>
<reference evidence="9" key="1">
    <citation type="submission" date="2020-02" db="EMBL/GenBank/DDBJ databases">
        <authorList>
            <person name="Meier V. D."/>
        </authorList>
    </citation>
    <scope>NUCLEOTIDE SEQUENCE</scope>
    <source>
        <strain evidence="9">AVDCRST_MAG63</strain>
    </source>
</reference>
<dbReference type="EC" id="3.4.11.9" evidence="4"/>
<dbReference type="SMART" id="SM01011">
    <property type="entry name" value="AMP_N"/>
    <property type="match status" value="1"/>
</dbReference>
<evidence type="ECO:0000256" key="4">
    <source>
        <dbReference type="ARBA" id="ARBA00012574"/>
    </source>
</evidence>
<dbReference type="PANTHER" id="PTHR43226:SF4">
    <property type="entry name" value="XAA-PRO AMINOPEPTIDASE 3"/>
    <property type="match status" value="1"/>
</dbReference>
<comment type="catalytic activity">
    <reaction evidence="1">
        <text>Release of any N-terminal amino acid, including proline, that is linked to proline, even from a dipeptide or tripeptide.</text>
        <dbReference type="EC" id="3.4.11.9"/>
    </reaction>
</comment>
<organism evidence="9">
    <name type="scientific">uncultured Armatimonadetes bacterium</name>
    <dbReference type="NCBI Taxonomy" id="157466"/>
    <lineage>
        <taxon>Bacteria</taxon>
        <taxon>Bacillati</taxon>
        <taxon>Armatimonadota</taxon>
        <taxon>environmental samples</taxon>
    </lineage>
</organism>
<dbReference type="InterPro" id="IPR029149">
    <property type="entry name" value="Creatin/AminoP/Spt16_N"/>
</dbReference>
<proteinExistence type="inferred from homology"/>
<protein>
    <recommendedName>
        <fullName evidence="4">Xaa-Pro aminopeptidase</fullName>
        <ecNumber evidence="4">3.4.11.9</ecNumber>
    </recommendedName>
</protein>
<evidence type="ECO:0000256" key="3">
    <source>
        <dbReference type="ARBA" id="ARBA00008766"/>
    </source>
</evidence>
<dbReference type="EMBL" id="CADCTO010000250">
    <property type="protein sequence ID" value="CAA9251713.1"/>
    <property type="molecule type" value="Genomic_DNA"/>
</dbReference>
<evidence type="ECO:0000256" key="1">
    <source>
        <dbReference type="ARBA" id="ARBA00001424"/>
    </source>
</evidence>
<keyword evidence="7" id="KW-0464">Manganese</keyword>